<dbReference type="AlphaFoldDB" id="A0A392TL44"/>
<sequence>SQGRWRFDDDRRRSGLLSAHQNLEPHFESRRRGCLPYDQRVGLEAEHDEQGRFNVERRRKEVVEIRRRPRVGRSPVRRHVENDDS</sequence>
<evidence type="ECO:0000313" key="1">
    <source>
        <dbReference type="EMBL" id="MCI60856.1"/>
    </source>
</evidence>
<accession>A0A392TL44</accession>
<reference evidence="1 2" key="1">
    <citation type="journal article" date="2018" name="Front. Plant Sci.">
        <title>Red Clover (Trifolium pratense) and Zigzag Clover (T. medium) - A Picture of Genomic Similarities and Differences.</title>
        <authorList>
            <person name="Dluhosova J."/>
            <person name="Istvanek J."/>
            <person name="Nedelnik J."/>
            <person name="Repkova J."/>
        </authorList>
    </citation>
    <scope>NUCLEOTIDE SEQUENCE [LARGE SCALE GENOMIC DNA]</scope>
    <source>
        <strain evidence="2">cv. 10/8</strain>
        <tissue evidence="1">Leaf</tissue>
    </source>
</reference>
<feature type="non-terminal residue" evidence="1">
    <location>
        <position position="85"/>
    </location>
</feature>
<organism evidence="1 2">
    <name type="scientific">Trifolium medium</name>
    <dbReference type="NCBI Taxonomy" id="97028"/>
    <lineage>
        <taxon>Eukaryota</taxon>
        <taxon>Viridiplantae</taxon>
        <taxon>Streptophyta</taxon>
        <taxon>Embryophyta</taxon>
        <taxon>Tracheophyta</taxon>
        <taxon>Spermatophyta</taxon>
        <taxon>Magnoliopsida</taxon>
        <taxon>eudicotyledons</taxon>
        <taxon>Gunneridae</taxon>
        <taxon>Pentapetalae</taxon>
        <taxon>rosids</taxon>
        <taxon>fabids</taxon>
        <taxon>Fabales</taxon>
        <taxon>Fabaceae</taxon>
        <taxon>Papilionoideae</taxon>
        <taxon>50 kb inversion clade</taxon>
        <taxon>NPAAA clade</taxon>
        <taxon>Hologalegina</taxon>
        <taxon>IRL clade</taxon>
        <taxon>Trifolieae</taxon>
        <taxon>Trifolium</taxon>
    </lineage>
</organism>
<protein>
    <submittedName>
        <fullName evidence="1">Uncharacterized protein</fullName>
    </submittedName>
</protein>
<feature type="non-terminal residue" evidence="1">
    <location>
        <position position="1"/>
    </location>
</feature>
<proteinExistence type="predicted"/>
<dbReference type="Proteomes" id="UP000265520">
    <property type="component" value="Unassembled WGS sequence"/>
</dbReference>
<comment type="caution">
    <text evidence="1">The sequence shown here is derived from an EMBL/GenBank/DDBJ whole genome shotgun (WGS) entry which is preliminary data.</text>
</comment>
<name>A0A392TL44_9FABA</name>
<keyword evidence="2" id="KW-1185">Reference proteome</keyword>
<evidence type="ECO:0000313" key="2">
    <source>
        <dbReference type="Proteomes" id="UP000265520"/>
    </source>
</evidence>
<dbReference type="EMBL" id="LXQA010589250">
    <property type="protein sequence ID" value="MCI60856.1"/>
    <property type="molecule type" value="Genomic_DNA"/>
</dbReference>